<keyword evidence="3" id="KW-0547">Nucleotide-binding</keyword>
<feature type="transmembrane region" description="Helical" evidence="7">
    <location>
        <begin position="179"/>
        <end position="198"/>
    </location>
</feature>
<comment type="caution">
    <text evidence="10">The sequence shown here is derived from an EMBL/GenBank/DDBJ whole genome shotgun (WGS) entry which is preliminary data.</text>
</comment>
<evidence type="ECO:0000256" key="4">
    <source>
        <dbReference type="ARBA" id="ARBA00022840"/>
    </source>
</evidence>
<dbReference type="InterPro" id="IPR011527">
    <property type="entry name" value="ABC1_TM_dom"/>
</dbReference>
<dbReference type="PANTHER" id="PTHR43394:SF7">
    <property type="entry name" value="ABC TRANSPORTER B FAMILY MEMBER 28"/>
    <property type="match status" value="1"/>
</dbReference>
<dbReference type="GO" id="GO:0005886">
    <property type="term" value="C:plasma membrane"/>
    <property type="evidence" value="ECO:0007669"/>
    <property type="project" value="UniProtKB-SubCell"/>
</dbReference>
<dbReference type="RefSeq" id="WP_049557838.1">
    <property type="nucleotide sequence ID" value="NZ_LATL02000039.1"/>
</dbReference>
<dbReference type="CDD" id="cd03251">
    <property type="entry name" value="ABCC_MsbA"/>
    <property type="match status" value="1"/>
</dbReference>
<dbReference type="InterPro" id="IPR027417">
    <property type="entry name" value="P-loop_NTPase"/>
</dbReference>
<evidence type="ECO:0000256" key="2">
    <source>
        <dbReference type="ARBA" id="ARBA00022692"/>
    </source>
</evidence>
<dbReference type="AlphaFoldDB" id="A0A0J9EXN6"/>
<dbReference type="InterPro" id="IPR003593">
    <property type="entry name" value="AAA+_ATPase"/>
</dbReference>
<dbReference type="InterPro" id="IPR017871">
    <property type="entry name" value="ABC_transporter-like_CS"/>
</dbReference>
<dbReference type="Pfam" id="PF00664">
    <property type="entry name" value="ABC_membrane"/>
    <property type="match status" value="1"/>
</dbReference>
<evidence type="ECO:0000256" key="5">
    <source>
        <dbReference type="ARBA" id="ARBA00022989"/>
    </source>
</evidence>
<keyword evidence="5 7" id="KW-1133">Transmembrane helix</keyword>
<name>A0A0J9EXN6_9CYAN</name>
<keyword evidence="2 7" id="KW-0812">Transmembrane</keyword>
<dbReference type="SUPFAM" id="SSF90123">
    <property type="entry name" value="ABC transporter transmembrane region"/>
    <property type="match status" value="1"/>
</dbReference>
<dbReference type="Gene3D" id="1.20.1560.10">
    <property type="entry name" value="ABC transporter type 1, transmembrane domain"/>
    <property type="match status" value="1"/>
</dbReference>
<dbReference type="PROSITE" id="PS50929">
    <property type="entry name" value="ABC_TM1F"/>
    <property type="match status" value="1"/>
</dbReference>
<evidence type="ECO:0000256" key="6">
    <source>
        <dbReference type="ARBA" id="ARBA00023136"/>
    </source>
</evidence>
<comment type="subcellular location">
    <subcellularLocation>
        <location evidence="1">Cell membrane</location>
        <topology evidence="1">Multi-pass membrane protein</topology>
    </subcellularLocation>
</comment>
<evidence type="ECO:0000256" key="7">
    <source>
        <dbReference type="SAM" id="Phobius"/>
    </source>
</evidence>
<dbReference type="GO" id="GO:0015421">
    <property type="term" value="F:ABC-type oligopeptide transporter activity"/>
    <property type="evidence" value="ECO:0007669"/>
    <property type="project" value="TreeGrafter"/>
</dbReference>
<keyword evidence="4 10" id="KW-0067">ATP-binding</keyword>
<feature type="transmembrane region" description="Helical" evidence="7">
    <location>
        <begin position="150"/>
        <end position="173"/>
    </location>
</feature>
<feature type="transmembrane region" description="Helical" evidence="7">
    <location>
        <begin position="269"/>
        <end position="286"/>
    </location>
</feature>
<dbReference type="GO" id="GO:0005524">
    <property type="term" value="F:ATP binding"/>
    <property type="evidence" value="ECO:0007669"/>
    <property type="project" value="UniProtKB-KW"/>
</dbReference>
<evidence type="ECO:0000259" key="9">
    <source>
        <dbReference type="PROSITE" id="PS50929"/>
    </source>
</evidence>
<dbReference type="InterPro" id="IPR036640">
    <property type="entry name" value="ABC1_TM_sf"/>
</dbReference>
<dbReference type="InterPro" id="IPR003439">
    <property type="entry name" value="ABC_transporter-like_ATP-bd"/>
</dbReference>
<dbReference type="CDD" id="cd07346">
    <property type="entry name" value="ABC_6TM_exporters"/>
    <property type="match status" value="1"/>
</dbReference>
<dbReference type="SUPFAM" id="SSF52540">
    <property type="entry name" value="P-loop containing nucleoside triphosphate hydrolases"/>
    <property type="match status" value="1"/>
</dbReference>
<evidence type="ECO:0000313" key="10">
    <source>
        <dbReference type="EMBL" id="KMW70871.1"/>
    </source>
</evidence>
<feature type="domain" description="ABC transmembrane type-1" evidence="9">
    <location>
        <begin position="20"/>
        <end position="323"/>
    </location>
</feature>
<protein>
    <submittedName>
        <fullName evidence="10">ABC transporter ATP-binding protein</fullName>
    </submittedName>
</protein>
<dbReference type="SMART" id="SM00382">
    <property type="entry name" value="AAA"/>
    <property type="match status" value="1"/>
</dbReference>
<feature type="transmembrane region" description="Helical" evidence="7">
    <location>
        <begin position="20"/>
        <end position="45"/>
    </location>
</feature>
<dbReference type="Proteomes" id="UP000033607">
    <property type="component" value="Unassembled WGS sequence"/>
</dbReference>
<feature type="transmembrane region" description="Helical" evidence="7">
    <location>
        <begin position="292"/>
        <end position="311"/>
    </location>
</feature>
<dbReference type="Pfam" id="PF00005">
    <property type="entry name" value="ABC_tran"/>
    <property type="match status" value="1"/>
</dbReference>
<dbReference type="GO" id="GO:0090374">
    <property type="term" value="P:oligopeptide export from mitochondrion"/>
    <property type="evidence" value="ECO:0007669"/>
    <property type="project" value="TreeGrafter"/>
</dbReference>
<evidence type="ECO:0000313" key="11">
    <source>
        <dbReference type="Proteomes" id="UP000033607"/>
    </source>
</evidence>
<sequence length="672" mass="74477">MSSNLPFLFKRARRYPLKIFLTVLLGFSGAIFNGISTTLIVPVVLTFLGQEQQLSADAAILKVLLSPFENIPESYRLGVMAASIILAVALKNLTNYIGGLVSGSLGRSLVSDMREDGIKLLLEVDLDYYSKTGVGDILNRLSGEIGRTSSAVSIIIQILTLSITILVYLIILISISWELTLASTLLVGIVVLSNQLFIRRSKVLGEKLTEVTRAYSIATLEALGGIRLVKSVASEDREYKRLQKLIIDRERVSFQNQINESAIAPINEITSMIVILLIVVLGRLFFAERIESLSTVILTYLFILFRTLPLLSNLNGARSRFANAYAGVEIVKDFLNRQNKPIMSRGTIQFTSLQEGIRFEQISFGYPGQDSLVLKEISVFVPKGTTLALVGGSGAGKSTLADLVPRFYDPTQGRISIDGQDLREFDLQSLRQAMGIVSQDTFLFNTSVRDNIAYAKPDATNEEVIQAAERANAYEFIAQLPDGFHTKIGDRGLLLSGGQRQRISIARALLKNPEILILDEATSALDTVSERLVQEAIDELSRDRTTIVIAHRLSTVQKADQIAVLEKGRLVELGTHDELLAKGGQYAKLYTMQFADEAERDQAIIRSSYDVRSRLNPMIGFLQLLSDDLIDDPDERSELINESYRSATHILESLEFIEDSVKLRMNRNISST</sequence>
<organism evidence="10 11">
    <name type="scientific">Limnoraphis robusta CS-951</name>
    <dbReference type="NCBI Taxonomy" id="1637645"/>
    <lineage>
        <taxon>Bacteria</taxon>
        <taxon>Bacillati</taxon>
        <taxon>Cyanobacteriota</taxon>
        <taxon>Cyanophyceae</taxon>
        <taxon>Oscillatoriophycideae</taxon>
        <taxon>Oscillatoriales</taxon>
        <taxon>Sirenicapillariaceae</taxon>
        <taxon>Limnoraphis</taxon>
    </lineage>
</organism>
<dbReference type="OrthoDB" id="501491at2"/>
<dbReference type="EMBL" id="LATL02000039">
    <property type="protein sequence ID" value="KMW70871.1"/>
    <property type="molecule type" value="Genomic_DNA"/>
</dbReference>
<dbReference type="PROSITE" id="PS00211">
    <property type="entry name" value="ABC_TRANSPORTER_1"/>
    <property type="match status" value="1"/>
</dbReference>
<dbReference type="Gene3D" id="3.40.50.300">
    <property type="entry name" value="P-loop containing nucleotide triphosphate hydrolases"/>
    <property type="match status" value="1"/>
</dbReference>
<gene>
    <name evidence="10" type="ORF">WN50_32010</name>
</gene>
<accession>A0A0J9EXN6</accession>
<evidence type="ECO:0000259" key="8">
    <source>
        <dbReference type="PROSITE" id="PS50893"/>
    </source>
</evidence>
<dbReference type="FunFam" id="3.40.50.300:FF:000218">
    <property type="entry name" value="Multidrug ABC transporter ATP-binding protein"/>
    <property type="match status" value="1"/>
</dbReference>
<dbReference type="PROSITE" id="PS50893">
    <property type="entry name" value="ABC_TRANSPORTER_2"/>
    <property type="match status" value="1"/>
</dbReference>
<dbReference type="PATRIC" id="fig|1637645.4.peg.679"/>
<proteinExistence type="predicted"/>
<reference evidence="10 11" key="1">
    <citation type="submission" date="2015-06" db="EMBL/GenBank/DDBJ databases">
        <title>Draft genome assembly of filamentous brackish cyanobacterium Limnoraphis robusta strain CS-951.</title>
        <authorList>
            <person name="Willis A."/>
            <person name="Parks M."/>
            <person name="Burford M.A."/>
        </authorList>
    </citation>
    <scope>NUCLEOTIDE SEQUENCE [LARGE SCALE GENOMIC DNA]</scope>
    <source>
        <strain evidence="10 11">CS-951</strain>
    </source>
</reference>
<dbReference type="PANTHER" id="PTHR43394">
    <property type="entry name" value="ATP-DEPENDENT PERMEASE MDL1, MITOCHONDRIAL"/>
    <property type="match status" value="1"/>
</dbReference>
<feature type="domain" description="ABC transporter" evidence="8">
    <location>
        <begin position="357"/>
        <end position="592"/>
    </location>
</feature>
<dbReference type="InterPro" id="IPR039421">
    <property type="entry name" value="Type_1_exporter"/>
</dbReference>
<evidence type="ECO:0000256" key="3">
    <source>
        <dbReference type="ARBA" id="ARBA00022741"/>
    </source>
</evidence>
<evidence type="ECO:0000256" key="1">
    <source>
        <dbReference type="ARBA" id="ARBA00004651"/>
    </source>
</evidence>
<keyword evidence="6 7" id="KW-0472">Membrane</keyword>
<dbReference type="GO" id="GO:0016887">
    <property type="term" value="F:ATP hydrolysis activity"/>
    <property type="evidence" value="ECO:0007669"/>
    <property type="project" value="InterPro"/>
</dbReference>